<name>A0A0V1H1M5_9BILA</name>
<comment type="caution">
    <text evidence="1">The sequence shown here is derived from an EMBL/GenBank/DDBJ whole genome shotgun (WGS) entry which is preliminary data.</text>
</comment>
<dbReference type="Proteomes" id="UP000055024">
    <property type="component" value="Unassembled WGS sequence"/>
</dbReference>
<keyword evidence="2" id="KW-1185">Reference proteome</keyword>
<reference evidence="1 2" key="1">
    <citation type="submission" date="2015-01" db="EMBL/GenBank/DDBJ databases">
        <title>Evolution of Trichinella species and genotypes.</title>
        <authorList>
            <person name="Korhonen P.K."/>
            <person name="Edoardo P."/>
            <person name="Giuseppe L.R."/>
            <person name="Gasser R.B."/>
        </authorList>
    </citation>
    <scope>NUCLEOTIDE SEQUENCE [LARGE SCALE GENOMIC DNA]</scope>
    <source>
        <strain evidence="1">ISS1029</strain>
    </source>
</reference>
<gene>
    <name evidence="1" type="ORF">T11_7420</name>
</gene>
<dbReference type="EMBL" id="JYDP01000164">
    <property type="protein sequence ID" value="KRZ04462.1"/>
    <property type="molecule type" value="Genomic_DNA"/>
</dbReference>
<accession>A0A0V1H1M5</accession>
<evidence type="ECO:0000313" key="1">
    <source>
        <dbReference type="EMBL" id="KRZ04462.1"/>
    </source>
</evidence>
<sequence length="274" mass="31214">MQSDNKDLNNFEYVFRQPLSLGRDGLRRSGCSARSSLNSSYRPVLNDTRFEPLMQNSAMAGFSLPHCLVKLLLTNRRVCVWVLARVQVVAKTLCVWAIEILQFPCGFDWGRYHLQIIVVWIRVIPFGFTSENNEDKLVLVKITIANYLFRHLCALTSPYPSFNEAGGGRKSCSVYSPHQRDCHSLQLRFPDSDHIRPAHSFSSFAYALASSSRTLRVSTTPPDILSQMKVLFEGWRVRPVGIQLLHFFGRSYHFPSSLFSNSSFLSNPDSKIPF</sequence>
<dbReference type="AlphaFoldDB" id="A0A0V1H1M5"/>
<protein>
    <submittedName>
        <fullName evidence="1">Uncharacterized protein</fullName>
    </submittedName>
</protein>
<organism evidence="1 2">
    <name type="scientific">Trichinella zimbabwensis</name>
    <dbReference type="NCBI Taxonomy" id="268475"/>
    <lineage>
        <taxon>Eukaryota</taxon>
        <taxon>Metazoa</taxon>
        <taxon>Ecdysozoa</taxon>
        <taxon>Nematoda</taxon>
        <taxon>Enoplea</taxon>
        <taxon>Dorylaimia</taxon>
        <taxon>Trichinellida</taxon>
        <taxon>Trichinellidae</taxon>
        <taxon>Trichinella</taxon>
    </lineage>
</organism>
<proteinExistence type="predicted"/>
<evidence type="ECO:0000313" key="2">
    <source>
        <dbReference type="Proteomes" id="UP000055024"/>
    </source>
</evidence>